<evidence type="ECO:0000256" key="1">
    <source>
        <dbReference type="ARBA" id="ARBA00022516"/>
    </source>
</evidence>
<dbReference type="Pfam" id="PF04336">
    <property type="entry name" value="ACP_PD"/>
    <property type="match status" value="1"/>
</dbReference>
<sequence length="193" mass="23204">MNYLAHTFLSYSDEQIVGNILGDFIKNKNRYDYPEGIQQGITLHRAIDAFTDVHPKVLEAKKVFQPIVRLYSGAFVDVVFDYFLANDKNVKSDKEWRDFTAHVYQVLNNHEEILPENFRKILPRMEKDNWLYNYRFDWGMEYSITNVLNKAKYLNNTIPVYGFFQHNKDFLRKCYDEFFPELKDFCDKFNENF</sequence>
<gene>
    <name evidence="4" type="ORF">GCM10010992_23370</name>
</gene>
<dbReference type="PANTHER" id="PTHR38764">
    <property type="entry name" value="ACYL CARRIER PROTEIN PHOSPHODIESTERASE"/>
    <property type="match status" value="1"/>
</dbReference>
<evidence type="ECO:0000313" key="5">
    <source>
        <dbReference type="Proteomes" id="UP000620064"/>
    </source>
</evidence>
<accession>A0ABQ2NMP6</accession>
<evidence type="ECO:0000256" key="3">
    <source>
        <dbReference type="ARBA" id="ARBA00023098"/>
    </source>
</evidence>
<comment type="caution">
    <text evidence="4">The sequence shown here is derived from an EMBL/GenBank/DDBJ whole genome shotgun (WGS) entry which is preliminary data.</text>
</comment>
<protein>
    <submittedName>
        <fullName evidence="4">ACP phosphodiesterase</fullName>
    </submittedName>
</protein>
<dbReference type="EMBL" id="BMLV01000005">
    <property type="protein sequence ID" value="GGP05809.1"/>
    <property type="molecule type" value="Genomic_DNA"/>
</dbReference>
<dbReference type="PANTHER" id="PTHR38764:SF1">
    <property type="entry name" value="ACYL CARRIER PROTEIN PHOSPHODIESTERASE"/>
    <property type="match status" value="1"/>
</dbReference>
<evidence type="ECO:0000256" key="2">
    <source>
        <dbReference type="ARBA" id="ARBA00022801"/>
    </source>
</evidence>
<proteinExistence type="predicted"/>
<dbReference type="InterPro" id="IPR007431">
    <property type="entry name" value="ACP_PD"/>
</dbReference>
<keyword evidence="2" id="KW-0378">Hydrolase</keyword>
<keyword evidence="1" id="KW-0444">Lipid biosynthesis</keyword>
<evidence type="ECO:0000313" key="4">
    <source>
        <dbReference type="EMBL" id="GGP05809.1"/>
    </source>
</evidence>
<organism evidence="4 5">
    <name type="scientific">Cloacibacterium rupense</name>
    <dbReference type="NCBI Taxonomy" id="517423"/>
    <lineage>
        <taxon>Bacteria</taxon>
        <taxon>Pseudomonadati</taxon>
        <taxon>Bacteroidota</taxon>
        <taxon>Flavobacteriia</taxon>
        <taxon>Flavobacteriales</taxon>
        <taxon>Weeksellaceae</taxon>
    </lineage>
</organism>
<keyword evidence="3" id="KW-0443">Lipid metabolism</keyword>
<reference evidence="5" key="1">
    <citation type="journal article" date="2019" name="Int. J. Syst. Evol. Microbiol.">
        <title>The Global Catalogue of Microorganisms (GCM) 10K type strain sequencing project: providing services to taxonomists for standard genome sequencing and annotation.</title>
        <authorList>
            <consortium name="The Broad Institute Genomics Platform"/>
            <consortium name="The Broad Institute Genome Sequencing Center for Infectious Disease"/>
            <person name="Wu L."/>
            <person name="Ma J."/>
        </authorList>
    </citation>
    <scope>NUCLEOTIDE SEQUENCE [LARGE SCALE GENOMIC DNA]</scope>
    <source>
        <strain evidence="5">CGMCC 1.7656</strain>
    </source>
</reference>
<dbReference type="Proteomes" id="UP000620064">
    <property type="component" value="Unassembled WGS sequence"/>
</dbReference>
<name>A0ABQ2NMP6_9FLAO</name>
<keyword evidence="5" id="KW-1185">Reference proteome</keyword>
<dbReference type="RefSeq" id="WP_188618308.1">
    <property type="nucleotide sequence ID" value="NZ_BMLV01000005.1"/>
</dbReference>